<feature type="region of interest" description="Disordered" evidence="1">
    <location>
        <begin position="123"/>
        <end position="193"/>
    </location>
</feature>
<feature type="compositionally biased region" description="Acidic residues" evidence="1">
    <location>
        <begin position="128"/>
        <end position="160"/>
    </location>
</feature>
<evidence type="ECO:0000256" key="1">
    <source>
        <dbReference type="SAM" id="MobiDB-lite"/>
    </source>
</evidence>
<evidence type="ECO:0000313" key="2">
    <source>
        <dbReference type="EMBL" id="OAY22309.1"/>
    </source>
</evidence>
<gene>
    <name evidence="2" type="ORF">MANES_S012300</name>
</gene>
<reference evidence="2" key="1">
    <citation type="submission" date="2016-02" db="EMBL/GenBank/DDBJ databases">
        <title>WGS assembly of Manihot esculenta.</title>
        <authorList>
            <person name="Bredeson J.V."/>
            <person name="Prochnik S.E."/>
            <person name="Lyons J.B."/>
            <person name="Schmutz J."/>
            <person name="Grimwood J."/>
            <person name="Vrebalov J."/>
            <person name="Bart R.S."/>
            <person name="Amuge T."/>
            <person name="Ferguson M.E."/>
            <person name="Green R."/>
            <person name="Putnam N."/>
            <person name="Stites J."/>
            <person name="Rounsley S."/>
            <person name="Rokhsar D.S."/>
        </authorList>
    </citation>
    <scope>NUCLEOTIDE SEQUENCE [LARGE SCALE GENOMIC DNA]</scope>
    <source>
        <tissue evidence="2">Leaf</tissue>
    </source>
</reference>
<feature type="compositionally biased region" description="Acidic residues" evidence="1">
    <location>
        <begin position="180"/>
        <end position="192"/>
    </location>
</feature>
<dbReference type="AlphaFoldDB" id="A0A199UCC2"/>
<accession>A0A199UCC2</accession>
<name>A0A199UCC2_MANES</name>
<dbReference type="EMBL" id="KV450449">
    <property type="protein sequence ID" value="OAY22309.1"/>
    <property type="molecule type" value="Genomic_DNA"/>
</dbReference>
<sequence length="304" mass="34475">MKSWSTSKIAMDKSERYNLLIKYEGREERMNNLIVDKYSYIRLLTDIYELLYLKSDFIEIKAEIPKRNRKGKNVCYIEIEQEVDAVKTVPVRNYERESGSCSDAGSVRGSEGVFHEVNIEGPNIRNSEDEENVEGGENIEEGGENVESEENIEVEEENIQGEEKNIEGWENVESEKNKEGEEENVEEAEDNADSVGVDCVGAKSLDVDSVGADSVYVDSEDSNNDELCKDDEMEDEMIGESDSIPFSIFHSGDKDSVDEEAETVDDQSCQRKWKDLLKGLYSNPFSCQEGKEIQFKIGQVFDNV</sequence>
<protein>
    <submittedName>
        <fullName evidence="2">Uncharacterized protein</fullName>
    </submittedName>
</protein>
<proteinExistence type="predicted"/>
<feature type="compositionally biased region" description="Basic and acidic residues" evidence="1">
    <location>
        <begin position="161"/>
        <end position="179"/>
    </location>
</feature>
<organism evidence="2">
    <name type="scientific">Manihot esculenta</name>
    <name type="common">Cassava</name>
    <name type="synonym">Jatropha manihot</name>
    <dbReference type="NCBI Taxonomy" id="3983"/>
    <lineage>
        <taxon>Eukaryota</taxon>
        <taxon>Viridiplantae</taxon>
        <taxon>Streptophyta</taxon>
        <taxon>Embryophyta</taxon>
        <taxon>Tracheophyta</taxon>
        <taxon>Spermatophyta</taxon>
        <taxon>Magnoliopsida</taxon>
        <taxon>eudicotyledons</taxon>
        <taxon>Gunneridae</taxon>
        <taxon>Pentapetalae</taxon>
        <taxon>rosids</taxon>
        <taxon>fabids</taxon>
        <taxon>Malpighiales</taxon>
        <taxon>Euphorbiaceae</taxon>
        <taxon>Crotonoideae</taxon>
        <taxon>Manihoteae</taxon>
        <taxon>Manihot</taxon>
    </lineage>
</organism>